<evidence type="ECO:0000313" key="3">
    <source>
        <dbReference type="EMBL" id="CAI9171756.1"/>
    </source>
</evidence>
<keyword evidence="1" id="KW-0812">Transmembrane</keyword>
<proteinExistence type="predicted"/>
<feature type="chain" id="PRO_5045313249" description="Secreted protein" evidence="2">
    <location>
        <begin position="29"/>
        <end position="116"/>
    </location>
</feature>
<evidence type="ECO:0000256" key="1">
    <source>
        <dbReference type="SAM" id="Phobius"/>
    </source>
</evidence>
<name>A0ABN8ZFJ4_RANTA</name>
<sequence>MPFSNSGFLLHPALPPCLVGLLFLRVSGQSPAFYKMALCLGICECVPKTNMPYLPCLSVTVMIEFIQGHLLCNFFFFFLAWVERYMAHIGKNTEYLVFLSPGCIPPATKMSVHKGP</sequence>
<evidence type="ECO:0000313" key="4">
    <source>
        <dbReference type="Proteomes" id="UP001176941"/>
    </source>
</evidence>
<feature type="transmembrane region" description="Helical" evidence="1">
    <location>
        <begin position="52"/>
        <end position="82"/>
    </location>
</feature>
<keyword evidence="1" id="KW-0472">Membrane</keyword>
<evidence type="ECO:0000256" key="2">
    <source>
        <dbReference type="SAM" id="SignalP"/>
    </source>
</evidence>
<dbReference type="Proteomes" id="UP001176941">
    <property type="component" value="Chromosome 31"/>
</dbReference>
<keyword evidence="2" id="KW-0732">Signal</keyword>
<organism evidence="3 4">
    <name type="scientific">Rangifer tarandus platyrhynchus</name>
    <name type="common">Svalbard reindeer</name>
    <dbReference type="NCBI Taxonomy" id="3082113"/>
    <lineage>
        <taxon>Eukaryota</taxon>
        <taxon>Metazoa</taxon>
        <taxon>Chordata</taxon>
        <taxon>Craniata</taxon>
        <taxon>Vertebrata</taxon>
        <taxon>Euteleostomi</taxon>
        <taxon>Mammalia</taxon>
        <taxon>Eutheria</taxon>
        <taxon>Laurasiatheria</taxon>
        <taxon>Artiodactyla</taxon>
        <taxon>Ruminantia</taxon>
        <taxon>Pecora</taxon>
        <taxon>Cervidae</taxon>
        <taxon>Odocoileinae</taxon>
        <taxon>Rangifer</taxon>
    </lineage>
</organism>
<feature type="signal peptide" evidence="2">
    <location>
        <begin position="1"/>
        <end position="28"/>
    </location>
</feature>
<gene>
    <name evidence="3" type="ORF">MRATA1EN1_LOCUS20718</name>
</gene>
<keyword evidence="4" id="KW-1185">Reference proteome</keyword>
<dbReference type="EMBL" id="OX459967">
    <property type="protein sequence ID" value="CAI9171756.1"/>
    <property type="molecule type" value="Genomic_DNA"/>
</dbReference>
<reference evidence="3" key="1">
    <citation type="submission" date="2023-04" db="EMBL/GenBank/DDBJ databases">
        <authorList>
            <consortium name="ELIXIR-Norway"/>
        </authorList>
    </citation>
    <scope>NUCLEOTIDE SEQUENCE [LARGE SCALE GENOMIC DNA]</scope>
</reference>
<evidence type="ECO:0008006" key="5">
    <source>
        <dbReference type="Google" id="ProtNLM"/>
    </source>
</evidence>
<accession>A0ABN8ZFJ4</accession>
<keyword evidence="1" id="KW-1133">Transmembrane helix</keyword>
<protein>
    <recommendedName>
        <fullName evidence="5">Secreted protein</fullName>
    </recommendedName>
</protein>